<evidence type="ECO:0000313" key="3">
    <source>
        <dbReference type="Proteomes" id="UP001596496"/>
    </source>
</evidence>
<evidence type="ECO:0000256" key="1">
    <source>
        <dbReference type="SAM" id="MobiDB-lite"/>
    </source>
</evidence>
<keyword evidence="3" id="KW-1185">Reference proteome</keyword>
<dbReference type="Proteomes" id="UP001596496">
    <property type="component" value="Unassembled WGS sequence"/>
</dbReference>
<name>A0ABW2P501_9ACTN</name>
<dbReference type="RefSeq" id="WP_380828557.1">
    <property type="nucleotide sequence ID" value="NZ_JBHTCG010000013.1"/>
</dbReference>
<accession>A0ABW2P501</accession>
<comment type="caution">
    <text evidence="2">The sequence shown here is derived from an EMBL/GenBank/DDBJ whole genome shotgun (WGS) entry which is preliminary data.</text>
</comment>
<feature type="region of interest" description="Disordered" evidence="1">
    <location>
        <begin position="123"/>
        <end position="154"/>
    </location>
</feature>
<evidence type="ECO:0000313" key="2">
    <source>
        <dbReference type="EMBL" id="MFC7384731.1"/>
    </source>
</evidence>
<organism evidence="2 3">
    <name type="scientific">Sphaerisporangium rhizosphaerae</name>
    <dbReference type="NCBI Taxonomy" id="2269375"/>
    <lineage>
        <taxon>Bacteria</taxon>
        <taxon>Bacillati</taxon>
        <taxon>Actinomycetota</taxon>
        <taxon>Actinomycetes</taxon>
        <taxon>Streptosporangiales</taxon>
        <taxon>Streptosporangiaceae</taxon>
        <taxon>Sphaerisporangium</taxon>
    </lineage>
</organism>
<proteinExistence type="predicted"/>
<reference evidence="3" key="1">
    <citation type="journal article" date="2019" name="Int. J. Syst. Evol. Microbiol.">
        <title>The Global Catalogue of Microorganisms (GCM) 10K type strain sequencing project: providing services to taxonomists for standard genome sequencing and annotation.</title>
        <authorList>
            <consortium name="The Broad Institute Genomics Platform"/>
            <consortium name="The Broad Institute Genome Sequencing Center for Infectious Disease"/>
            <person name="Wu L."/>
            <person name="Ma J."/>
        </authorList>
    </citation>
    <scope>NUCLEOTIDE SEQUENCE [LARGE SCALE GENOMIC DNA]</scope>
    <source>
        <strain evidence="3">CECT 7649</strain>
    </source>
</reference>
<dbReference type="EMBL" id="JBHTCG010000013">
    <property type="protein sequence ID" value="MFC7384731.1"/>
    <property type="molecule type" value="Genomic_DNA"/>
</dbReference>
<gene>
    <name evidence="2" type="ORF">ACFQSB_21135</name>
</gene>
<feature type="compositionally biased region" description="Low complexity" evidence="1">
    <location>
        <begin position="137"/>
        <end position="154"/>
    </location>
</feature>
<sequence>MALQGPIPVTFDMVFPHGCYVVGEVEAVKDFDASTGGRFVQSRDKNSGELIWQVAVMDADPTVKPAQKTVAVKILAPVQPVPPAPMPGLPFTPVEFDHITVTPYVNGNGRLAYSIKAREMRAPHTGPALPATPPPTSTSSTSTKHANASGKDAA</sequence>
<protein>
    <submittedName>
        <fullName evidence="2">Plasmid replication, integration and excision activator</fullName>
    </submittedName>
</protein>